<dbReference type="InterPro" id="IPR007078">
    <property type="entry name" value="Haem_export_protD_CcmD"/>
</dbReference>
<evidence type="ECO:0000256" key="1">
    <source>
        <dbReference type="ARBA" id="ARBA00002442"/>
    </source>
</evidence>
<accession>A0A934N583</accession>
<dbReference type="PANTHER" id="PTHR37531:SF1">
    <property type="entry name" value="HEME EXPORTER PROTEIN D"/>
    <property type="match status" value="1"/>
</dbReference>
<dbReference type="AlphaFoldDB" id="A0A934N583"/>
<evidence type="ECO:0000256" key="4">
    <source>
        <dbReference type="ARBA" id="ARBA00016461"/>
    </source>
</evidence>
<dbReference type="NCBIfam" id="TIGR03141">
    <property type="entry name" value="cytochro_ccmD"/>
    <property type="match status" value="1"/>
</dbReference>
<dbReference type="PANTHER" id="PTHR37531">
    <property type="entry name" value="HEME EXPORTER PROTEIN D"/>
    <property type="match status" value="1"/>
</dbReference>
<dbReference type="EMBL" id="JAEMNX010000002">
    <property type="protein sequence ID" value="MBJ7536771.1"/>
    <property type="molecule type" value="Genomic_DNA"/>
</dbReference>
<evidence type="ECO:0000313" key="14">
    <source>
        <dbReference type="Proteomes" id="UP000628710"/>
    </source>
</evidence>
<comment type="subcellular location">
    <subcellularLocation>
        <location evidence="2 12">Cell inner membrane</location>
        <topology evidence="2 12">Single-pass membrane protein</topology>
    </subcellularLocation>
</comment>
<evidence type="ECO:0000256" key="5">
    <source>
        <dbReference type="ARBA" id="ARBA00022448"/>
    </source>
</evidence>
<evidence type="ECO:0000256" key="10">
    <source>
        <dbReference type="ARBA" id="ARBA00022989"/>
    </source>
</evidence>
<keyword evidence="6 12" id="KW-1003">Cell membrane</keyword>
<keyword evidence="8 12" id="KW-0812">Transmembrane</keyword>
<evidence type="ECO:0000313" key="13">
    <source>
        <dbReference type="EMBL" id="MBJ7536771.1"/>
    </source>
</evidence>
<dbReference type="RefSeq" id="WP_199466937.1">
    <property type="nucleotide sequence ID" value="NZ_JAEMNX010000002.1"/>
</dbReference>
<comment type="similarity">
    <text evidence="3 12">Belongs to the CcmD/CycX/HelD family.</text>
</comment>
<name>A0A934N583_9GAMM</name>
<evidence type="ECO:0000256" key="6">
    <source>
        <dbReference type="ARBA" id="ARBA00022475"/>
    </source>
</evidence>
<dbReference type="GO" id="GO:0017004">
    <property type="term" value="P:cytochrome complex assembly"/>
    <property type="evidence" value="ECO:0007669"/>
    <property type="project" value="UniProtKB-KW"/>
</dbReference>
<gene>
    <name evidence="13" type="primary">ccmD</name>
    <name evidence="13" type="ORF">I8J31_03665</name>
</gene>
<protein>
    <recommendedName>
        <fullName evidence="4 12">Heme exporter protein D</fullName>
    </recommendedName>
</protein>
<dbReference type="GO" id="GO:0015886">
    <property type="term" value="P:heme transport"/>
    <property type="evidence" value="ECO:0007669"/>
    <property type="project" value="InterPro"/>
</dbReference>
<organism evidence="13 14">
    <name type="scientific">Marinomonas transparens</name>
    <dbReference type="NCBI Taxonomy" id="2795388"/>
    <lineage>
        <taxon>Bacteria</taxon>
        <taxon>Pseudomonadati</taxon>
        <taxon>Pseudomonadota</taxon>
        <taxon>Gammaproteobacteria</taxon>
        <taxon>Oceanospirillales</taxon>
        <taxon>Oceanospirillaceae</taxon>
        <taxon>Marinomonas</taxon>
    </lineage>
</organism>
<dbReference type="Pfam" id="PF04995">
    <property type="entry name" value="CcmD"/>
    <property type="match status" value="1"/>
</dbReference>
<comment type="function">
    <text evidence="1 12">Required for the export of heme to the periplasm for the biogenesis of c-type cytochromes.</text>
</comment>
<dbReference type="Proteomes" id="UP000628710">
    <property type="component" value="Unassembled WGS sequence"/>
</dbReference>
<keyword evidence="14" id="KW-1185">Reference proteome</keyword>
<evidence type="ECO:0000256" key="11">
    <source>
        <dbReference type="ARBA" id="ARBA00023136"/>
    </source>
</evidence>
<evidence type="ECO:0000256" key="9">
    <source>
        <dbReference type="ARBA" id="ARBA00022748"/>
    </source>
</evidence>
<reference evidence="13" key="1">
    <citation type="submission" date="2020-12" db="EMBL/GenBank/DDBJ databases">
        <title>Marinomonas arctica sp. nov., a psychrotolerant bacterium isolated from the Arctic.</title>
        <authorList>
            <person name="Zhang Y."/>
        </authorList>
    </citation>
    <scope>NUCLEOTIDE SEQUENCE</scope>
    <source>
        <strain evidence="13">C1424</strain>
    </source>
</reference>
<comment type="caution">
    <text evidence="13">The sequence shown here is derived from an EMBL/GenBank/DDBJ whole genome shotgun (WGS) entry which is preliminary data.</text>
</comment>
<keyword evidence="10 12" id="KW-1133">Transmembrane helix</keyword>
<sequence>MAFDSLADFFTMGTHGLYVWSTYGFSLSALLILILNTLGKRRKIRDQLCKRFLRDQNA</sequence>
<feature type="transmembrane region" description="Helical" evidence="12">
    <location>
        <begin position="20"/>
        <end position="38"/>
    </location>
</feature>
<evidence type="ECO:0000256" key="2">
    <source>
        <dbReference type="ARBA" id="ARBA00004377"/>
    </source>
</evidence>
<proteinExistence type="inferred from homology"/>
<dbReference type="InterPro" id="IPR052075">
    <property type="entry name" value="Heme_exporter_D"/>
</dbReference>
<dbReference type="GO" id="GO:1903607">
    <property type="term" value="P:cytochrome c biosynthetic process"/>
    <property type="evidence" value="ECO:0007669"/>
    <property type="project" value="TreeGrafter"/>
</dbReference>
<evidence type="ECO:0000256" key="3">
    <source>
        <dbReference type="ARBA" id="ARBA00008741"/>
    </source>
</evidence>
<evidence type="ECO:0000256" key="12">
    <source>
        <dbReference type="RuleBase" id="RU363101"/>
    </source>
</evidence>
<keyword evidence="5 12" id="KW-0813">Transport</keyword>
<evidence type="ECO:0000256" key="7">
    <source>
        <dbReference type="ARBA" id="ARBA00022519"/>
    </source>
</evidence>
<keyword evidence="9 12" id="KW-0201">Cytochrome c-type biogenesis</keyword>
<keyword evidence="7 12" id="KW-0997">Cell inner membrane</keyword>
<keyword evidence="11 12" id="KW-0472">Membrane</keyword>
<dbReference type="GO" id="GO:0005886">
    <property type="term" value="C:plasma membrane"/>
    <property type="evidence" value="ECO:0007669"/>
    <property type="project" value="UniProtKB-SubCell"/>
</dbReference>
<evidence type="ECO:0000256" key="8">
    <source>
        <dbReference type="ARBA" id="ARBA00022692"/>
    </source>
</evidence>